<reference evidence="2" key="2">
    <citation type="journal article" date="2024" name="Plant">
        <title>Genomic evolution and insights into agronomic trait innovations of Sesamum species.</title>
        <authorList>
            <person name="Miao H."/>
            <person name="Wang L."/>
            <person name="Qu L."/>
            <person name="Liu H."/>
            <person name="Sun Y."/>
            <person name="Le M."/>
            <person name="Wang Q."/>
            <person name="Wei S."/>
            <person name="Zheng Y."/>
            <person name="Lin W."/>
            <person name="Duan Y."/>
            <person name="Cao H."/>
            <person name="Xiong S."/>
            <person name="Wang X."/>
            <person name="Wei L."/>
            <person name="Li C."/>
            <person name="Ma Q."/>
            <person name="Ju M."/>
            <person name="Zhao R."/>
            <person name="Li G."/>
            <person name="Mu C."/>
            <person name="Tian Q."/>
            <person name="Mei H."/>
            <person name="Zhang T."/>
            <person name="Gao T."/>
            <person name="Zhang H."/>
        </authorList>
    </citation>
    <scope>NUCLEOTIDE SEQUENCE</scope>
    <source>
        <strain evidence="2">KEN8</strain>
    </source>
</reference>
<proteinExistence type="predicted"/>
<reference evidence="2" key="1">
    <citation type="submission" date="2020-06" db="EMBL/GenBank/DDBJ databases">
        <authorList>
            <person name="Li T."/>
            <person name="Hu X."/>
            <person name="Zhang T."/>
            <person name="Song X."/>
            <person name="Zhang H."/>
            <person name="Dai N."/>
            <person name="Sheng W."/>
            <person name="Hou X."/>
            <person name="Wei L."/>
        </authorList>
    </citation>
    <scope>NUCLEOTIDE SEQUENCE</scope>
    <source>
        <strain evidence="2">KEN8</strain>
        <tissue evidence="2">Leaf</tissue>
    </source>
</reference>
<gene>
    <name evidence="2" type="ORF">Scaly_2751800</name>
</gene>
<sequence length="210" mass="23210">MMVLQSVLALLIKARSDELRKECGLIPQQERAAGNFEACSHRDCAVLLDEMCLSKRAYSERGPIGQEKRGYLVPFGKESSLSYRLEKACYRKRSALLCRYSSMNSALSYSEYSTLSTVSSDATGDSIPSSTLVLPAQQPPAPHSSSTSGSIHPMVTRSRDGTRRPRAWFQSFSSALVALGFSCSRANPSMFIWRSSSEIVILLLYVDISF</sequence>
<evidence type="ECO:0000313" key="2">
    <source>
        <dbReference type="EMBL" id="KAL0287881.1"/>
    </source>
</evidence>
<dbReference type="AlphaFoldDB" id="A0AAW2J072"/>
<evidence type="ECO:0000256" key="1">
    <source>
        <dbReference type="SAM" id="MobiDB-lite"/>
    </source>
</evidence>
<dbReference type="EMBL" id="JACGWM010001794">
    <property type="protein sequence ID" value="KAL0287881.1"/>
    <property type="molecule type" value="Genomic_DNA"/>
</dbReference>
<protein>
    <submittedName>
        <fullName evidence="2">Uncharacterized protein</fullName>
    </submittedName>
</protein>
<name>A0AAW2J072_9LAMI</name>
<organism evidence="2">
    <name type="scientific">Sesamum calycinum</name>
    <dbReference type="NCBI Taxonomy" id="2727403"/>
    <lineage>
        <taxon>Eukaryota</taxon>
        <taxon>Viridiplantae</taxon>
        <taxon>Streptophyta</taxon>
        <taxon>Embryophyta</taxon>
        <taxon>Tracheophyta</taxon>
        <taxon>Spermatophyta</taxon>
        <taxon>Magnoliopsida</taxon>
        <taxon>eudicotyledons</taxon>
        <taxon>Gunneridae</taxon>
        <taxon>Pentapetalae</taxon>
        <taxon>asterids</taxon>
        <taxon>lamiids</taxon>
        <taxon>Lamiales</taxon>
        <taxon>Pedaliaceae</taxon>
        <taxon>Sesamum</taxon>
    </lineage>
</organism>
<accession>A0AAW2J072</accession>
<comment type="caution">
    <text evidence="2">The sequence shown here is derived from an EMBL/GenBank/DDBJ whole genome shotgun (WGS) entry which is preliminary data.</text>
</comment>
<feature type="region of interest" description="Disordered" evidence="1">
    <location>
        <begin position="129"/>
        <end position="162"/>
    </location>
</feature>